<evidence type="ECO:0000256" key="1">
    <source>
        <dbReference type="SAM" id="MobiDB-lite"/>
    </source>
</evidence>
<gene>
    <name evidence="2" type="ORF">TNCV_1364211</name>
</gene>
<proteinExistence type="predicted"/>
<protein>
    <submittedName>
        <fullName evidence="2">Uncharacterized protein</fullName>
    </submittedName>
</protein>
<accession>A0A8X6RUT8</accession>
<dbReference type="Proteomes" id="UP000887159">
    <property type="component" value="Unassembled WGS sequence"/>
</dbReference>
<name>A0A8X6RUT8_TRICX</name>
<dbReference type="EMBL" id="BMAU01021224">
    <property type="protein sequence ID" value="GFY01016.1"/>
    <property type="molecule type" value="Genomic_DNA"/>
</dbReference>
<organism evidence="2 3">
    <name type="scientific">Trichonephila clavipes</name>
    <name type="common">Golden silk orbweaver</name>
    <name type="synonym">Nephila clavipes</name>
    <dbReference type="NCBI Taxonomy" id="2585209"/>
    <lineage>
        <taxon>Eukaryota</taxon>
        <taxon>Metazoa</taxon>
        <taxon>Ecdysozoa</taxon>
        <taxon>Arthropoda</taxon>
        <taxon>Chelicerata</taxon>
        <taxon>Arachnida</taxon>
        <taxon>Araneae</taxon>
        <taxon>Araneomorphae</taxon>
        <taxon>Entelegynae</taxon>
        <taxon>Araneoidea</taxon>
        <taxon>Nephilidae</taxon>
        <taxon>Trichonephila</taxon>
    </lineage>
</organism>
<evidence type="ECO:0000313" key="2">
    <source>
        <dbReference type="EMBL" id="GFY01016.1"/>
    </source>
</evidence>
<reference evidence="2" key="1">
    <citation type="submission" date="2020-08" db="EMBL/GenBank/DDBJ databases">
        <title>Multicomponent nature underlies the extraordinary mechanical properties of spider dragline silk.</title>
        <authorList>
            <person name="Kono N."/>
            <person name="Nakamura H."/>
            <person name="Mori M."/>
            <person name="Yoshida Y."/>
            <person name="Ohtoshi R."/>
            <person name="Malay A.D."/>
            <person name="Moran D.A.P."/>
            <person name="Tomita M."/>
            <person name="Numata K."/>
            <person name="Arakawa K."/>
        </authorList>
    </citation>
    <scope>NUCLEOTIDE SEQUENCE</scope>
</reference>
<evidence type="ECO:0000313" key="3">
    <source>
        <dbReference type="Proteomes" id="UP000887159"/>
    </source>
</evidence>
<comment type="caution">
    <text evidence="2">The sequence shown here is derived from an EMBL/GenBank/DDBJ whole genome shotgun (WGS) entry which is preliminary data.</text>
</comment>
<dbReference type="AlphaFoldDB" id="A0A8X6RUT8"/>
<keyword evidence="3" id="KW-1185">Reference proteome</keyword>
<sequence length="204" mass="23052">MINPYLVNIYCDISSSFLNGQIVVDFQHSVWPLKFRHTFSYNCPVHCTNKMPATNSEPQLPISVIDTGPATSNNLSISAASSSSSACSFLETTTTTSNTITATSQNAKETSKPYRKKRPPKNTSNAIKPKIEIKMAPHKPRKSAPTEYITDEKDMIVYDVEDKPEPKKELILNLGDYTYKGEFVNKPNQRFIRYDFDNSIKKPY</sequence>
<feature type="region of interest" description="Disordered" evidence="1">
    <location>
        <begin position="100"/>
        <end position="125"/>
    </location>
</feature>